<dbReference type="PROSITE" id="PS00108">
    <property type="entry name" value="PROTEIN_KINASE_ST"/>
    <property type="match status" value="1"/>
</dbReference>
<evidence type="ECO:0000256" key="2">
    <source>
        <dbReference type="ARBA" id="ARBA00022527"/>
    </source>
</evidence>
<keyword evidence="3" id="KW-0808">Transferase</keyword>
<reference evidence="9" key="1">
    <citation type="submission" date="2017-07" db="EMBL/GenBank/DDBJ databases">
        <title>Taro Niue Genome Assembly and Annotation.</title>
        <authorList>
            <person name="Atibalentja N."/>
            <person name="Keating K."/>
            <person name="Fields C.J."/>
        </authorList>
    </citation>
    <scope>NUCLEOTIDE SEQUENCE</scope>
    <source>
        <strain evidence="9">Niue_2</strain>
        <tissue evidence="9">Leaf</tissue>
    </source>
</reference>
<evidence type="ECO:0000313" key="10">
    <source>
        <dbReference type="Proteomes" id="UP000652761"/>
    </source>
</evidence>
<evidence type="ECO:0000256" key="7">
    <source>
        <dbReference type="ARBA" id="ARBA00058225"/>
    </source>
</evidence>
<keyword evidence="5" id="KW-0418">Kinase</keyword>
<evidence type="ECO:0000256" key="6">
    <source>
        <dbReference type="ARBA" id="ARBA00022840"/>
    </source>
</evidence>
<comment type="function">
    <text evidence="7">CIPK serine-threonine protein kinases interact with CBL proteins. Binding of a CBL protein to the regulatory NAF domain of CIPK protein lead to the activation of the kinase in a calcium-dependent manner.</text>
</comment>
<dbReference type="Proteomes" id="UP000652761">
    <property type="component" value="Unassembled WGS sequence"/>
</dbReference>
<dbReference type="SMART" id="SM00220">
    <property type="entry name" value="S_TKc"/>
    <property type="match status" value="1"/>
</dbReference>
<dbReference type="GO" id="GO:0035556">
    <property type="term" value="P:intracellular signal transduction"/>
    <property type="evidence" value="ECO:0007669"/>
    <property type="project" value="TreeGrafter"/>
</dbReference>
<gene>
    <name evidence="9" type="ORF">Taro_024386</name>
</gene>
<organism evidence="9 10">
    <name type="scientific">Colocasia esculenta</name>
    <name type="common">Wild taro</name>
    <name type="synonym">Arum esculentum</name>
    <dbReference type="NCBI Taxonomy" id="4460"/>
    <lineage>
        <taxon>Eukaryota</taxon>
        <taxon>Viridiplantae</taxon>
        <taxon>Streptophyta</taxon>
        <taxon>Embryophyta</taxon>
        <taxon>Tracheophyta</taxon>
        <taxon>Spermatophyta</taxon>
        <taxon>Magnoliopsida</taxon>
        <taxon>Liliopsida</taxon>
        <taxon>Araceae</taxon>
        <taxon>Aroideae</taxon>
        <taxon>Colocasieae</taxon>
        <taxon>Colocasia</taxon>
    </lineage>
</organism>
<evidence type="ECO:0000256" key="4">
    <source>
        <dbReference type="ARBA" id="ARBA00022741"/>
    </source>
</evidence>
<dbReference type="GO" id="GO:0005737">
    <property type="term" value="C:cytoplasm"/>
    <property type="evidence" value="ECO:0007669"/>
    <property type="project" value="TreeGrafter"/>
</dbReference>
<evidence type="ECO:0000256" key="1">
    <source>
        <dbReference type="ARBA" id="ARBA00006234"/>
    </source>
</evidence>
<keyword evidence="2" id="KW-0723">Serine/threonine-protein kinase</keyword>
<proteinExistence type="inferred from homology"/>
<keyword evidence="6" id="KW-0067">ATP-binding</keyword>
<keyword evidence="10" id="KW-1185">Reference proteome</keyword>
<dbReference type="PANTHER" id="PTHR24346">
    <property type="entry name" value="MAP/MICROTUBULE AFFINITY-REGULATING KINASE"/>
    <property type="match status" value="1"/>
</dbReference>
<feature type="domain" description="Protein kinase" evidence="8">
    <location>
        <begin position="17"/>
        <end position="252"/>
    </location>
</feature>
<sequence length="252" mass="28381">MEGSTGNAGAGTNLWNYKIGKILGIDLFGKVKIGKHVLTKQKVAIKIINRHKIKNTGLDEKELDNVDLNDTTTFKKKKTSDTTAVQQEIEALRLLLHPHIIRLYEVIETHSDIFMVMEYAKFGDLFDYIVEKGRLAEDEARRFFQQVVSGVEYCHRNMIIHLDLKPENLLLDSEYSIKITGFAFSSGLQHGYFLKPSYGSSNYAAPEVISGEAYAGPEVDIWGCGIILYALVCGSLPYDDEDIPSLFRKIKV</sequence>
<dbReference type="InterPro" id="IPR011009">
    <property type="entry name" value="Kinase-like_dom_sf"/>
</dbReference>
<protein>
    <recommendedName>
        <fullName evidence="8">Protein kinase domain-containing protein</fullName>
    </recommendedName>
</protein>
<dbReference type="PANTHER" id="PTHR24346:SF82">
    <property type="entry name" value="KP78A-RELATED"/>
    <property type="match status" value="1"/>
</dbReference>
<dbReference type="SUPFAM" id="SSF56112">
    <property type="entry name" value="Protein kinase-like (PK-like)"/>
    <property type="match status" value="1"/>
</dbReference>
<comment type="similarity">
    <text evidence="1">Belongs to the protein kinase superfamily. CAMK Ser/Thr protein kinase family. SNF1 subfamily.</text>
</comment>
<dbReference type="GO" id="GO:0005524">
    <property type="term" value="F:ATP binding"/>
    <property type="evidence" value="ECO:0007669"/>
    <property type="project" value="UniProtKB-KW"/>
</dbReference>
<dbReference type="EMBL" id="NMUH01001377">
    <property type="protein sequence ID" value="MQL91771.1"/>
    <property type="molecule type" value="Genomic_DNA"/>
</dbReference>
<comment type="caution">
    <text evidence="9">The sequence shown here is derived from an EMBL/GenBank/DDBJ whole genome shotgun (WGS) entry which is preliminary data.</text>
</comment>
<dbReference type="Pfam" id="PF00069">
    <property type="entry name" value="Pkinase"/>
    <property type="match status" value="1"/>
</dbReference>
<evidence type="ECO:0000256" key="5">
    <source>
        <dbReference type="ARBA" id="ARBA00022777"/>
    </source>
</evidence>
<evidence type="ECO:0000256" key="3">
    <source>
        <dbReference type="ARBA" id="ARBA00022679"/>
    </source>
</evidence>
<dbReference type="InterPro" id="IPR000719">
    <property type="entry name" value="Prot_kinase_dom"/>
</dbReference>
<dbReference type="GO" id="GO:0004674">
    <property type="term" value="F:protein serine/threonine kinase activity"/>
    <property type="evidence" value="ECO:0007669"/>
    <property type="project" value="UniProtKB-KW"/>
</dbReference>
<dbReference type="PROSITE" id="PS50011">
    <property type="entry name" value="PROTEIN_KINASE_DOM"/>
    <property type="match status" value="1"/>
</dbReference>
<evidence type="ECO:0000313" key="9">
    <source>
        <dbReference type="EMBL" id="MQL91771.1"/>
    </source>
</evidence>
<dbReference type="AlphaFoldDB" id="A0A843V678"/>
<dbReference type="Gene3D" id="1.10.510.10">
    <property type="entry name" value="Transferase(Phosphotransferase) domain 1"/>
    <property type="match status" value="1"/>
</dbReference>
<name>A0A843V678_COLES</name>
<dbReference type="FunFam" id="1.10.510.10:FF:000571">
    <property type="entry name" value="Maternal embryonic leucine zipper kinase"/>
    <property type="match status" value="1"/>
</dbReference>
<evidence type="ECO:0000259" key="8">
    <source>
        <dbReference type="PROSITE" id="PS50011"/>
    </source>
</evidence>
<keyword evidence="4" id="KW-0547">Nucleotide-binding</keyword>
<dbReference type="OrthoDB" id="193931at2759"/>
<accession>A0A843V678</accession>
<dbReference type="InterPro" id="IPR008271">
    <property type="entry name" value="Ser/Thr_kinase_AS"/>
</dbReference>